<dbReference type="GO" id="GO:0004879">
    <property type="term" value="F:nuclear receptor activity"/>
    <property type="evidence" value="ECO:0007669"/>
    <property type="project" value="TreeGrafter"/>
</dbReference>
<dbReference type="SUPFAM" id="SSF48508">
    <property type="entry name" value="Nuclear receptor ligand-binding domain"/>
    <property type="match status" value="1"/>
</dbReference>
<sequence length="454" mass="51211">MQAMYRASDEDSFSSSNLSTSPSSCQASENEDTDPEGEDKLCTVCGDKATGYHFHVMSCEGCKGFFRRSVSKGVNFTCQFTRSCTINKTKRRQCQACRLQKCLDAGMRKEMIMSHESLMIRRALRNQRKQERLQRMEQETPDGLTEEQEQLIEILKHSHKKNFSDSMPLIFGLKPPDRLYTCFKKSRDKCCWNPSSLSLSSCSLSPTTEGSLSPLYETPSEEQRETLIEDHNCSFEAALLLQHFSDLHTFVIEQLIKFAKEIPDFRELSMDDQIALLKGAAFEVSQIQCNTLFNEDTLSWDCGEICYSIEDCLLVGTRQMFLDLAIKFSVNLKKLKLHEAEYVLMEAIALFAPDRPGVFHRDVIDQIHEKMALTLQCYIQQRHPGPEGRQSVPGRWWREGASVRACRGRAGVRGGWPCSGGIPDLLVLLACGSAAWVDTIAKLVRPAAGLGSRA</sequence>
<evidence type="ECO:0000259" key="21">
    <source>
        <dbReference type="PROSITE" id="PS51843"/>
    </source>
</evidence>
<evidence type="ECO:0000256" key="1">
    <source>
        <dbReference type="ARBA" id="ARBA00004245"/>
    </source>
</evidence>
<dbReference type="InterPro" id="IPR001723">
    <property type="entry name" value="Nuclear_hrmn_rcpt"/>
</dbReference>
<dbReference type="GO" id="GO:0005634">
    <property type="term" value="C:nucleus"/>
    <property type="evidence" value="ECO:0007669"/>
    <property type="project" value="UniProtKB-SubCell"/>
</dbReference>
<keyword evidence="14 18" id="KW-0539">Nucleus</keyword>
<dbReference type="SUPFAM" id="SSF57716">
    <property type="entry name" value="Glucocorticoid receptor-like (DNA-binding domain)"/>
    <property type="match status" value="1"/>
</dbReference>
<evidence type="ECO:0000256" key="14">
    <source>
        <dbReference type="ARBA" id="ARBA00023242"/>
    </source>
</evidence>
<evidence type="ECO:0000256" key="6">
    <source>
        <dbReference type="ARBA" id="ARBA00022771"/>
    </source>
</evidence>
<evidence type="ECO:0000256" key="10">
    <source>
        <dbReference type="ARBA" id="ARBA00023159"/>
    </source>
</evidence>
<evidence type="ECO:0000256" key="2">
    <source>
        <dbReference type="ARBA" id="ARBA00005993"/>
    </source>
</evidence>
<evidence type="ECO:0000256" key="7">
    <source>
        <dbReference type="ARBA" id="ARBA00022833"/>
    </source>
</evidence>
<feature type="domain" description="Nuclear receptor" evidence="20">
    <location>
        <begin position="39"/>
        <end position="114"/>
    </location>
</feature>
<evidence type="ECO:0000256" key="16">
    <source>
        <dbReference type="ARBA" id="ARBA00040912"/>
    </source>
</evidence>
<evidence type="ECO:0000256" key="12">
    <source>
        <dbReference type="ARBA" id="ARBA00023170"/>
    </source>
</evidence>
<proteinExistence type="inferred from homology"/>
<dbReference type="Pfam" id="PF00104">
    <property type="entry name" value="Hormone_recep"/>
    <property type="match status" value="1"/>
</dbReference>
<keyword evidence="10" id="KW-0010">Activator</keyword>
<dbReference type="SMART" id="SM00399">
    <property type="entry name" value="ZnF_C4"/>
    <property type="match status" value="1"/>
</dbReference>
<dbReference type="InterPro" id="IPR035500">
    <property type="entry name" value="NHR-like_dom_sf"/>
</dbReference>
<dbReference type="EMBL" id="JANPWB010000016">
    <property type="protein sequence ID" value="KAJ1081414.1"/>
    <property type="molecule type" value="Genomic_DNA"/>
</dbReference>
<dbReference type="PROSITE" id="PS51843">
    <property type="entry name" value="NR_LBD"/>
    <property type="match status" value="1"/>
</dbReference>
<name>A0AAV7KSE0_PLEWA</name>
<dbReference type="GO" id="GO:0030154">
    <property type="term" value="P:cell differentiation"/>
    <property type="evidence" value="ECO:0007669"/>
    <property type="project" value="TreeGrafter"/>
</dbReference>
<dbReference type="GO" id="GO:0005856">
    <property type="term" value="C:cytoskeleton"/>
    <property type="evidence" value="ECO:0007669"/>
    <property type="project" value="UniProtKB-SubCell"/>
</dbReference>
<accession>A0AAV7KSE0</accession>
<evidence type="ECO:0000256" key="3">
    <source>
        <dbReference type="ARBA" id="ARBA00022490"/>
    </source>
</evidence>
<keyword evidence="12 18" id="KW-0675">Receptor</keyword>
<dbReference type="GO" id="GO:0000122">
    <property type="term" value="P:negative regulation of transcription by RNA polymerase II"/>
    <property type="evidence" value="ECO:0007669"/>
    <property type="project" value="TreeGrafter"/>
</dbReference>
<evidence type="ECO:0000256" key="9">
    <source>
        <dbReference type="ARBA" id="ARBA00023125"/>
    </source>
</evidence>
<keyword evidence="6 18" id="KW-0863">Zinc-finger</keyword>
<dbReference type="InterPro" id="IPR050234">
    <property type="entry name" value="Nuclear_hormone_rcpt_NR1"/>
</dbReference>
<evidence type="ECO:0000256" key="19">
    <source>
        <dbReference type="SAM" id="MobiDB-lite"/>
    </source>
</evidence>
<gene>
    <name evidence="22" type="ORF">NDU88_001596</name>
</gene>
<dbReference type="PRINTS" id="PR00047">
    <property type="entry name" value="STROIDFINGER"/>
</dbReference>
<evidence type="ECO:0000256" key="4">
    <source>
        <dbReference type="ARBA" id="ARBA00022553"/>
    </source>
</evidence>
<dbReference type="AlphaFoldDB" id="A0AAV7KSE0"/>
<dbReference type="PROSITE" id="PS51030">
    <property type="entry name" value="NUCLEAR_REC_DBD_2"/>
    <property type="match status" value="1"/>
</dbReference>
<evidence type="ECO:0000313" key="23">
    <source>
        <dbReference type="Proteomes" id="UP001066276"/>
    </source>
</evidence>
<dbReference type="SMART" id="SM00430">
    <property type="entry name" value="HOLI"/>
    <property type="match status" value="1"/>
</dbReference>
<evidence type="ECO:0000256" key="17">
    <source>
        <dbReference type="ARBA" id="ARBA00043125"/>
    </source>
</evidence>
<evidence type="ECO:0000256" key="15">
    <source>
        <dbReference type="ARBA" id="ARBA00037362"/>
    </source>
</evidence>
<comment type="caution">
    <text evidence="22">The sequence shown here is derived from an EMBL/GenBank/DDBJ whole genome shotgun (WGS) entry which is preliminary data.</text>
</comment>
<feature type="domain" description="NR LBD" evidence="21">
    <location>
        <begin position="207"/>
        <end position="454"/>
    </location>
</feature>
<dbReference type="GO" id="GO:0000978">
    <property type="term" value="F:RNA polymerase II cis-regulatory region sequence-specific DNA binding"/>
    <property type="evidence" value="ECO:0007669"/>
    <property type="project" value="TreeGrafter"/>
</dbReference>
<feature type="compositionally biased region" description="Low complexity" evidence="19">
    <location>
        <begin position="13"/>
        <end position="24"/>
    </location>
</feature>
<evidence type="ECO:0000256" key="8">
    <source>
        <dbReference type="ARBA" id="ARBA00023015"/>
    </source>
</evidence>
<dbReference type="PANTHER" id="PTHR24082">
    <property type="entry name" value="NUCLEAR HORMONE RECEPTOR"/>
    <property type="match status" value="1"/>
</dbReference>
<dbReference type="Pfam" id="PF00105">
    <property type="entry name" value="zf-C4"/>
    <property type="match status" value="1"/>
</dbReference>
<keyword evidence="11 18" id="KW-0804">Transcription</keyword>
<keyword evidence="13" id="KW-0206">Cytoskeleton</keyword>
<keyword evidence="5 18" id="KW-0479">Metal-binding</keyword>
<dbReference type="GO" id="GO:0045944">
    <property type="term" value="P:positive regulation of transcription by RNA polymerase II"/>
    <property type="evidence" value="ECO:0007669"/>
    <property type="project" value="TreeGrafter"/>
</dbReference>
<reference evidence="22" key="1">
    <citation type="journal article" date="2022" name="bioRxiv">
        <title>Sequencing and chromosome-scale assembly of the giantPleurodeles waltlgenome.</title>
        <authorList>
            <person name="Brown T."/>
            <person name="Elewa A."/>
            <person name="Iarovenko S."/>
            <person name="Subramanian E."/>
            <person name="Araus A.J."/>
            <person name="Petzold A."/>
            <person name="Susuki M."/>
            <person name="Suzuki K.-i.T."/>
            <person name="Hayashi T."/>
            <person name="Toyoda A."/>
            <person name="Oliveira C."/>
            <person name="Osipova E."/>
            <person name="Leigh N.D."/>
            <person name="Simon A."/>
            <person name="Yun M.H."/>
        </authorList>
    </citation>
    <scope>NUCLEOTIDE SEQUENCE</scope>
    <source>
        <strain evidence="22">20211129_DDA</strain>
        <tissue evidence="22">Liver</tissue>
    </source>
</reference>
<evidence type="ECO:0000313" key="22">
    <source>
        <dbReference type="EMBL" id="KAJ1081414.1"/>
    </source>
</evidence>
<comment type="similarity">
    <text evidence="2 18">Belongs to the nuclear hormone receptor family.</text>
</comment>
<keyword evidence="8 18" id="KW-0805">Transcription regulation</keyword>
<dbReference type="PRINTS" id="PR00398">
    <property type="entry name" value="STRDHORMONER"/>
</dbReference>
<evidence type="ECO:0000256" key="5">
    <source>
        <dbReference type="ARBA" id="ARBA00022723"/>
    </source>
</evidence>
<keyword evidence="9 18" id="KW-0238">DNA-binding</keyword>
<feature type="region of interest" description="Disordered" evidence="19">
    <location>
        <begin position="1"/>
        <end position="37"/>
    </location>
</feature>
<evidence type="ECO:0000256" key="13">
    <source>
        <dbReference type="ARBA" id="ARBA00023212"/>
    </source>
</evidence>
<dbReference type="InterPro" id="IPR000536">
    <property type="entry name" value="Nucl_hrmn_rcpt_lig-bd"/>
</dbReference>
<comment type="subcellular location">
    <subcellularLocation>
        <location evidence="1">Cytoplasm</location>
        <location evidence="1">Cytoskeleton</location>
    </subcellularLocation>
    <subcellularLocation>
        <location evidence="18">Nucleus</location>
    </subcellularLocation>
</comment>
<dbReference type="GO" id="GO:0008270">
    <property type="term" value="F:zinc ion binding"/>
    <property type="evidence" value="ECO:0007669"/>
    <property type="project" value="UniProtKB-KW"/>
</dbReference>
<dbReference type="CDD" id="cd07156">
    <property type="entry name" value="NR_DBD_VDR_like"/>
    <property type="match status" value="1"/>
</dbReference>
<dbReference type="InterPro" id="IPR001628">
    <property type="entry name" value="Znf_hrmn_rcpt"/>
</dbReference>
<keyword evidence="7 18" id="KW-0862">Zinc</keyword>
<dbReference type="InterPro" id="IPR013088">
    <property type="entry name" value="Znf_NHR/GATA"/>
</dbReference>
<evidence type="ECO:0000256" key="11">
    <source>
        <dbReference type="ARBA" id="ARBA00023163"/>
    </source>
</evidence>
<protein>
    <recommendedName>
        <fullName evidence="16">Nuclear receptor subfamily 1 group I member 3</fullName>
    </recommendedName>
    <alternativeName>
        <fullName evidence="17">Constitutive androstane receptor</fullName>
    </alternativeName>
</protein>
<keyword evidence="4" id="KW-0597">Phosphoprotein</keyword>
<evidence type="ECO:0000259" key="20">
    <source>
        <dbReference type="PROSITE" id="PS51030"/>
    </source>
</evidence>
<dbReference type="PROSITE" id="PS00031">
    <property type="entry name" value="NUCLEAR_REC_DBD_1"/>
    <property type="match status" value="1"/>
</dbReference>
<dbReference type="FunFam" id="3.30.50.10:FF:000030">
    <property type="entry name" value="Nuclear Hormone Receptor family"/>
    <property type="match status" value="1"/>
</dbReference>
<organism evidence="22 23">
    <name type="scientific">Pleurodeles waltl</name>
    <name type="common">Iberian ribbed newt</name>
    <dbReference type="NCBI Taxonomy" id="8319"/>
    <lineage>
        <taxon>Eukaryota</taxon>
        <taxon>Metazoa</taxon>
        <taxon>Chordata</taxon>
        <taxon>Craniata</taxon>
        <taxon>Vertebrata</taxon>
        <taxon>Euteleostomi</taxon>
        <taxon>Amphibia</taxon>
        <taxon>Batrachia</taxon>
        <taxon>Caudata</taxon>
        <taxon>Salamandroidea</taxon>
        <taxon>Salamandridae</taxon>
        <taxon>Pleurodelinae</taxon>
        <taxon>Pleurodeles</taxon>
    </lineage>
</organism>
<comment type="function">
    <text evidence="15">Binds and transactivates the retinoic acid response elements that control expression of the retinoic acid receptor beta 2 and alcohol dehydrogenase 3 genes. Transactivates both the phenobarbital responsive element module of the human CYP2B6 gene and the CYP3A4 xenobiotic response element.</text>
</comment>
<dbReference type="Gene3D" id="1.10.565.10">
    <property type="entry name" value="Retinoid X Receptor"/>
    <property type="match status" value="1"/>
</dbReference>
<evidence type="ECO:0000256" key="18">
    <source>
        <dbReference type="RuleBase" id="RU004334"/>
    </source>
</evidence>
<keyword evidence="3" id="KW-0963">Cytoplasm</keyword>
<dbReference type="Proteomes" id="UP001066276">
    <property type="component" value="Chromosome 12"/>
</dbReference>
<dbReference type="Gene3D" id="3.30.50.10">
    <property type="entry name" value="Erythroid Transcription Factor GATA-1, subunit A"/>
    <property type="match status" value="1"/>
</dbReference>
<keyword evidence="23" id="KW-1185">Reference proteome</keyword>
<dbReference type="PANTHER" id="PTHR24082:SF231">
    <property type="entry name" value="NUCLEAR RECEPTOR SUBFAMILY 1 GROUP I MEMBER 3"/>
    <property type="match status" value="1"/>
</dbReference>